<dbReference type="Gene3D" id="3.40.50.970">
    <property type="match status" value="1"/>
</dbReference>
<organism evidence="6 7">
    <name type="scientific">Brevibacillus reuszeri</name>
    <dbReference type="NCBI Taxonomy" id="54915"/>
    <lineage>
        <taxon>Bacteria</taxon>
        <taxon>Bacillati</taxon>
        <taxon>Bacillota</taxon>
        <taxon>Bacilli</taxon>
        <taxon>Bacillales</taxon>
        <taxon>Paenibacillaceae</taxon>
        <taxon>Brevibacillus</taxon>
    </lineage>
</organism>
<evidence type="ECO:0000256" key="3">
    <source>
        <dbReference type="ARBA" id="ARBA00023052"/>
    </source>
</evidence>
<comment type="cofactor">
    <cofactor evidence="1">
        <name>thiamine diphosphate</name>
        <dbReference type="ChEBI" id="CHEBI:58937"/>
    </cofactor>
</comment>
<dbReference type="InterPro" id="IPR029061">
    <property type="entry name" value="THDP-binding"/>
</dbReference>
<keyword evidence="2" id="KW-0560">Oxidoreductase</keyword>
<keyword evidence="3" id="KW-0786">Thiamine pyrophosphate</keyword>
<dbReference type="CDD" id="cd02000">
    <property type="entry name" value="TPP_E1_PDC_ADC_BCADC"/>
    <property type="match status" value="1"/>
</dbReference>
<dbReference type="EMBL" id="LGIQ01000009">
    <property type="protein sequence ID" value="KNB70678.1"/>
    <property type="molecule type" value="Genomic_DNA"/>
</dbReference>
<accession>A0A0K9YPM9</accession>
<name>A0A0K9YPM9_9BACL</name>
<dbReference type="RefSeq" id="WP_049739690.1">
    <property type="nucleotide sequence ID" value="NZ_BJON01000014.1"/>
</dbReference>
<dbReference type="PATRIC" id="fig|54915.3.peg.2572"/>
<gene>
    <name evidence="6" type="ORF">ADS79_17505</name>
    <name evidence="5" type="ORF">BRE01_35630</name>
</gene>
<reference evidence="5 8" key="3">
    <citation type="submission" date="2019-06" db="EMBL/GenBank/DDBJ databases">
        <title>Whole genome shotgun sequence of Brevibacillus reuszeri NBRC 15719.</title>
        <authorList>
            <person name="Hosoyama A."/>
            <person name="Uohara A."/>
            <person name="Ohji S."/>
            <person name="Ichikawa N."/>
        </authorList>
    </citation>
    <scope>NUCLEOTIDE SEQUENCE [LARGE SCALE GENOMIC DNA]</scope>
    <source>
        <strain evidence="5 8">NBRC 15719</strain>
    </source>
</reference>
<dbReference type="SUPFAM" id="SSF52518">
    <property type="entry name" value="Thiamin diphosphate-binding fold (THDP-binding)"/>
    <property type="match status" value="1"/>
</dbReference>
<dbReference type="GO" id="GO:0004739">
    <property type="term" value="F:pyruvate dehydrogenase (acetyl-transferring) activity"/>
    <property type="evidence" value="ECO:0007669"/>
    <property type="project" value="TreeGrafter"/>
</dbReference>
<dbReference type="InterPro" id="IPR001017">
    <property type="entry name" value="DH_E1"/>
</dbReference>
<dbReference type="Proteomes" id="UP000036834">
    <property type="component" value="Unassembled WGS sequence"/>
</dbReference>
<dbReference type="PANTHER" id="PTHR11516:SF60">
    <property type="entry name" value="PYRUVATE DEHYDROGENASE E1 COMPONENT SUBUNIT ALPHA"/>
    <property type="match status" value="1"/>
</dbReference>
<dbReference type="EMBL" id="BJON01000014">
    <property type="protein sequence ID" value="GED69861.1"/>
    <property type="molecule type" value="Genomic_DNA"/>
</dbReference>
<evidence type="ECO:0000256" key="1">
    <source>
        <dbReference type="ARBA" id="ARBA00001964"/>
    </source>
</evidence>
<evidence type="ECO:0000256" key="2">
    <source>
        <dbReference type="ARBA" id="ARBA00023002"/>
    </source>
</evidence>
<evidence type="ECO:0000313" key="7">
    <source>
        <dbReference type="Proteomes" id="UP000036834"/>
    </source>
</evidence>
<dbReference type="Pfam" id="PF00676">
    <property type="entry name" value="E1_dh"/>
    <property type="match status" value="1"/>
</dbReference>
<evidence type="ECO:0000313" key="6">
    <source>
        <dbReference type="EMBL" id="KNB70678.1"/>
    </source>
</evidence>
<proteinExistence type="predicted"/>
<evidence type="ECO:0000313" key="5">
    <source>
        <dbReference type="EMBL" id="GED69861.1"/>
    </source>
</evidence>
<dbReference type="FunFam" id="3.40.50.970:FF:000013">
    <property type="entry name" value="Pyruvate dehydrogenase E1 component subunit alpha"/>
    <property type="match status" value="1"/>
</dbReference>
<dbReference type="GO" id="GO:0006086">
    <property type="term" value="P:pyruvate decarboxylation to acetyl-CoA"/>
    <property type="evidence" value="ECO:0007669"/>
    <property type="project" value="TreeGrafter"/>
</dbReference>
<dbReference type="Proteomes" id="UP000319578">
    <property type="component" value="Unassembled WGS sequence"/>
</dbReference>
<protein>
    <submittedName>
        <fullName evidence="6">Acetoin:2,6-dichlorophenolindophenol oxidoreductase subunit alpha</fullName>
    </submittedName>
</protein>
<dbReference type="STRING" id="54915.ADS79_17505"/>
<reference evidence="6" key="2">
    <citation type="submission" date="2015-07" db="EMBL/GenBank/DDBJ databases">
        <title>MeaNS - Measles Nucleotide Surveillance Program.</title>
        <authorList>
            <person name="Tran T."/>
            <person name="Druce J."/>
        </authorList>
    </citation>
    <scope>NUCLEOTIDE SEQUENCE</scope>
    <source>
        <strain evidence="6">DSM 9887</strain>
    </source>
</reference>
<dbReference type="AlphaFoldDB" id="A0A0K9YPM9"/>
<comment type="caution">
    <text evidence="6">The sequence shown here is derived from an EMBL/GenBank/DDBJ whole genome shotgun (WGS) entry which is preliminary data.</text>
</comment>
<keyword evidence="8" id="KW-1185">Reference proteome</keyword>
<reference evidence="7" key="1">
    <citation type="submission" date="2015-07" db="EMBL/GenBank/DDBJ databases">
        <title>Genome sequencing project for genomic taxonomy and phylogenomics of Bacillus-like bacteria.</title>
        <authorList>
            <person name="Liu B."/>
            <person name="Wang J."/>
            <person name="Zhu Y."/>
            <person name="Liu G."/>
            <person name="Chen Q."/>
            <person name="Chen Z."/>
            <person name="Lan J."/>
            <person name="Che J."/>
            <person name="Ge C."/>
            <person name="Shi H."/>
            <person name="Pan Z."/>
            <person name="Liu X."/>
        </authorList>
    </citation>
    <scope>NUCLEOTIDE SEQUENCE [LARGE SCALE GENOMIC DNA]</scope>
    <source>
        <strain evidence="7">DSM 9887</strain>
    </source>
</reference>
<dbReference type="InterPro" id="IPR050642">
    <property type="entry name" value="PDH_E1_Alpha_Subunit"/>
</dbReference>
<feature type="domain" description="Dehydrogenase E1 component" evidence="4">
    <location>
        <begin position="21"/>
        <end position="319"/>
    </location>
</feature>
<sequence>MKVIQAEEQVLSREKAKWMYRKMLEIREFEDAVHVLFGQGKLPGFVHLYAGEEAIAVGLGAHLDQKDSITSTHRGHGHCIAKECDLNKMMAEIYGKATGLCKGKGGSMHIADLDKGMLGANGIVGGGYPLACGSALTAKLKKTNAVSVCFFGDGANNQGTFHEGLNLAAIWKLPVVFVAENNGYGEATPFTYASSCTHIVDRASGYNMPGVQVDGKDALAVYRAAEEAVARARRGEGPTLIECITYRNYGHFEGDAQKYKKEVDKQEHLNERDAISVFRAHLATSQTLSEAELTEIENEVAAAVQESIRFAEESPYPDADELLTDVYVSY</sequence>
<dbReference type="PANTHER" id="PTHR11516">
    <property type="entry name" value="PYRUVATE DEHYDROGENASE E1 COMPONENT, ALPHA SUBUNIT BACTERIAL AND ORGANELLAR"/>
    <property type="match status" value="1"/>
</dbReference>
<evidence type="ECO:0000313" key="8">
    <source>
        <dbReference type="Proteomes" id="UP000319578"/>
    </source>
</evidence>
<evidence type="ECO:0000259" key="4">
    <source>
        <dbReference type="Pfam" id="PF00676"/>
    </source>
</evidence>
<dbReference type="OrthoDB" id="9766715at2"/>